<comment type="caution">
    <text evidence="1">The sequence shown here is derived from an EMBL/GenBank/DDBJ whole genome shotgun (WGS) entry which is preliminary data.</text>
</comment>
<keyword evidence="2" id="KW-1185">Reference proteome</keyword>
<organism evidence="1 2">
    <name type="scientific">Dreissena polymorpha</name>
    <name type="common">Zebra mussel</name>
    <name type="synonym">Mytilus polymorpha</name>
    <dbReference type="NCBI Taxonomy" id="45954"/>
    <lineage>
        <taxon>Eukaryota</taxon>
        <taxon>Metazoa</taxon>
        <taxon>Spiralia</taxon>
        <taxon>Lophotrochozoa</taxon>
        <taxon>Mollusca</taxon>
        <taxon>Bivalvia</taxon>
        <taxon>Autobranchia</taxon>
        <taxon>Heteroconchia</taxon>
        <taxon>Euheterodonta</taxon>
        <taxon>Imparidentia</taxon>
        <taxon>Neoheterodontei</taxon>
        <taxon>Myida</taxon>
        <taxon>Dreissenoidea</taxon>
        <taxon>Dreissenidae</taxon>
        <taxon>Dreissena</taxon>
    </lineage>
</organism>
<reference evidence="1" key="2">
    <citation type="submission" date="2020-11" db="EMBL/GenBank/DDBJ databases">
        <authorList>
            <person name="McCartney M.A."/>
            <person name="Auch B."/>
            <person name="Kono T."/>
            <person name="Mallez S."/>
            <person name="Becker A."/>
            <person name="Gohl D.M."/>
            <person name="Silverstein K.A.T."/>
            <person name="Koren S."/>
            <person name="Bechman K.B."/>
            <person name="Herman A."/>
            <person name="Abrahante J.E."/>
            <person name="Garbe J."/>
        </authorList>
    </citation>
    <scope>NUCLEOTIDE SEQUENCE</scope>
    <source>
        <strain evidence="1">Duluth1</strain>
        <tissue evidence="1">Whole animal</tissue>
    </source>
</reference>
<dbReference type="EMBL" id="JAIWYP010000002">
    <property type="protein sequence ID" value="KAH3872521.1"/>
    <property type="molecule type" value="Genomic_DNA"/>
</dbReference>
<sequence length="90" mass="9794">MGESIEIEVVLHVAYTCTILPLPAGSYNYKDCRTCLYTAPGCWVHSAKDFPKGARSRITGGRKLICLEMRSGGFGPGATGLPWKTTSHVY</sequence>
<dbReference type="AlphaFoldDB" id="A0A9D4RKU6"/>
<protein>
    <submittedName>
        <fullName evidence="1">Uncharacterized protein</fullName>
    </submittedName>
</protein>
<gene>
    <name evidence="1" type="ORF">DPMN_035738</name>
</gene>
<reference evidence="1" key="1">
    <citation type="journal article" date="2019" name="bioRxiv">
        <title>The Genome of the Zebra Mussel, Dreissena polymorpha: A Resource for Invasive Species Research.</title>
        <authorList>
            <person name="McCartney M.A."/>
            <person name="Auch B."/>
            <person name="Kono T."/>
            <person name="Mallez S."/>
            <person name="Zhang Y."/>
            <person name="Obille A."/>
            <person name="Becker A."/>
            <person name="Abrahante J.E."/>
            <person name="Garbe J."/>
            <person name="Badalamenti J.P."/>
            <person name="Herman A."/>
            <person name="Mangelson H."/>
            <person name="Liachko I."/>
            <person name="Sullivan S."/>
            <person name="Sone E.D."/>
            <person name="Koren S."/>
            <person name="Silverstein K.A.T."/>
            <person name="Beckman K.B."/>
            <person name="Gohl D.M."/>
        </authorList>
    </citation>
    <scope>NUCLEOTIDE SEQUENCE</scope>
    <source>
        <strain evidence="1">Duluth1</strain>
        <tissue evidence="1">Whole animal</tissue>
    </source>
</reference>
<dbReference type="Proteomes" id="UP000828390">
    <property type="component" value="Unassembled WGS sequence"/>
</dbReference>
<accession>A0A9D4RKU6</accession>
<evidence type="ECO:0000313" key="2">
    <source>
        <dbReference type="Proteomes" id="UP000828390"/>
    </source>
</evidence>
<proteinExistence type="predicted"/>
<evidence type="ECO:0000313" key="1">
    <source>
        <dbReference type="EMBL" id="KAH3872521.1"/>
    </source>
</evidence>
<name>A0A9D4RKU6_DREPO</name>